<keyword evidence="1" id="KW-0732">Signal</keyword>
<reference evidence="3 4" key="1">
    <citation type="submission" date="2014-05" db="EMBL/GenBank/DDBJ databases">
        <title>Draft Genome Sequence of Nitratireductor basaltis Strain UMTGB225, A Marine Bacterium Isolated from Green Barrel Tunicate.</title>
        <authorList>
            <person name="Gan H.Y."/>
        </authorList>
    </citation>
    <scope>NUCLEOTIDE SEQUENCE [LARGE SCALE GENOMIC DNA]</scope>
    <source>
        <strain evidence="3 4">UMTGB225</strain>
    </source>
</reference>
<feature type="signal peptide" evidence="1">
    <location>
        <begin position="1"/>
        <end position="27"/>
    </location>
</feature>
<evidence type="ECO:0000313" key="4">
    <source>
        <dbReference type="Proteomes" id="UP000053675"/>
    </source>
</evidence>
<accession>A0A084U997</accession>
<dbReference type="STRING" id="472175.EL18_00549"/>
<dbReference type="AlphaFoldDB" id="A0A084U997"/>
<evidence type="ECO:0000256" key="1">
    <source>
        <dbReference type="SAM" id="SignalP"/>
    </source>
</evidence>
<feature type="domain" description="Extensin-like C-terminal" evidence="2">
    <location>
        <begin position="87"/>
        <end position="262"/>
    </location>
</feature>
<dbReference type="eggNOG" id="COG3921">
    <property type="taxonomic scope" value="Bacteria"/>
</dbReference>
<sequence length="262" mass="28686">MRKRRVSRQMFIRFGCVVGFFALPALTACSVDAVMRPDIDIGTTRTASVSSGRGLRNLVPSNPMMMAYPRFNLPRSDSSAMPAEEASCRRQLKRLGVKYRDLAPINDGGSCGIAYPVEVSSLSGGIEMSPSATLNCQMALTFARWTKNELAPAARTRYLSGISKIKQGSSYSCRRIAGTSVASEHSTGNALDVMAIELNNGKYLDVAKPGFFAFREKSLLNKVRSEGCDYFSTVLGPGYNADHADHFHFDLKPRRNGYVACK</sequence>
<dbReference type="Proteomes" id="UP000053675">
    <property type="component" value="Unassembled WGS sequence"/>
</dbReference>
<organism evidence="3 4">
    <name type="scientific">Nitratireductor basaltis</name>
    <dbReference type="NCBI Taxonomy" id="472175"/>
    <lineage>
        <taxon>Bacteria</taxon>
        <taxon>Pseudomonadati</taxon>
        <taxon>Pseudomonadota</taxon>
        <taxon>Alphaproteobacteria</taxon>
        <taxon>Hyphomicrobiales</taxon>
        <taxon>Phyllobacteriaceae</taxon>
        <taxon>Nitratireductor</taxon>
    </lineage>
</organism>
<keyword evidence="4" id="KW-1185">Reference proteome</keyword>
<evidence type="ECO:0000259" key="2">
    <source>
        <dbReference type="Pfam" id="PF06904"/>
    </source>
</evidence>
<dbReference type="PROSITE" id="PS51257">
    <property type="entry name" value="PROKAR_LIPOPROTEIN"/>
    <property type="match status" value="1"/>
</dbReference>
<dbReference type="OrthoDB" id="9809788at2"/>
<dbReference type="PATRIC" id="fig|472175.3.peg.569"/>
<protein>
    <submittedName>
        <fullName evidence="3">Extensin-like protein</fullName>
    </submittedName>
</protein>
<gene>
    <name evidence="3" type="ORF">EL18_00549</name>
</gene>
<feature type="chain" id="PRO_5001783272" evidence="1">
    <location>
        <begin position="28"/>
        <end position="262"/>
    </location>
</feature>
<dbReference type="InterPro" id="IPR009683">
    <property type="entry name" value="Extensin-like_C"/>
</dbReference>
<dbReference type="EMBL" id="JMQM01000001">
    <property type="protein sequence ID" value="KFB09533.1"/>
    <property type="molecule type" value="Genomic_DNA"/>
</dbReference>
<name>A0A084U997_9HYPH</name>
<dbReference type="Pfam" id="PF06904">
    <property type="entry name" value="Extensin-like_C"/>
    <property type="match status" value="1"/>
</dbReference>
<proteinExistence type="predicted"/>
<evidence type="ECO:0000313" key="3">
    <source>
        <dbReference type="EMBL" id="KFB09533.1"/>
    </source>
</evidence>
<comment type="caution">
    <text evidence="3">The sequence shown here is derived from an EMBL/GenBank/DDBJ whole genome shotgun (WGS) entry which is preliminary data.</text>
</comment>